<dbReference type="Proteomes" id="UP001595945">
    <property type="component" value="Unassembled WGS sequence"/>
</dbReference>
<dbReference type="InterPro" id="IPR006311">
    <property type="entry name" value="TAT_signal"/>
</dbReference>
<dbReference type="PROSITE" id="PS51318">
    <property type="entry name" value="TAT"/>
    <property type="match status" value="1"/>
</dbReference>
<accession>A0ABD5PXN0</accession>
<dbReference type="AlphaFoldDB" id="A0ABD5PXN0"/>
<protein>
    <recommendedName>
        <fullName evidence="4">Right handed beta helix region</fullName>
    </recommendedName>
</protein>
<dbReference type="SUPFAM" id="SSF51126">
    <property type="entry name" value="Pectin lyase-like"/>
    <property type="match status" value="1"/>
</dbReference>
<gene>
    <name evidence="2" type="ORF">ACFO9K_02420</name>
</gene>
<feature type="compositionally biased region" description="Low complexity" evidence="1">
    <location>
        <begin position="291"/>
        <end position="323"/>
    </location>
</feature>
<proteinExistence type="predicted"/>
<reference evidence="2 3" key="1">
    <citation type="journal article" date="2019" name="Int. J. Syst. Evol. Microbiol.">
        <title>The Global Catalogue of Microorganisms (GCM) 10K type strain sequencing project: providing services to taxonomists for standard genome sequencing and annotation.</title>
        <authorList>
            <consortium name="The Broad Institute Genomics Platform"/>
            <consortium name="The Broad Institute Genome Sequencing Center for Infectious Disease"/>
            <person name="Wu L."/>
            <person name="Ma J."/>
        </authorList>
    </citation>
    <scope>NUCLEOTIDE SEQUENCE [LARGE SCALE GENOMIC DNA]</scope>
    <source>
        <strain evidence="2 3">XZYJ18</strain>
    </source>
</reference>
<evidence type="ECO:0000313" key="2">
    <source>
        <dbReference type="EMBL" id="MFC4823110.1"/>
    </source>
</evidence>
<dbReference type="EMBL" id="JBHSHT010000001">
    <property type="protein sequence ID" value="MFC4823110.1"/>
    <property type="molecule type" value="Genomic_DNA"/>
</dbReference>
<dbReference type="GeneID" id="73045846"/>
<keyword evidence="3" id="KW-1185">Reference proteome</keyword>
<evidence type="ECO:0008006" key="4">
    <source>
        <dbReference type="Google" id="ProtNLM"/>
    </source>
</evidence>
<evidence type="ECO:0000313" key="3">
    <source>
        <dbReference type="Proteomes" id="UP001595945"/>
    </source>
</evidence>
<feature type="region of interest" description="Disordered" evidence="1">
    <location>
        <begin position="263"/>
        <end position="326"/>
    </location>
</feature>
<dbReference type="InterPro" id="IPR011050">
    <property type="entry name" value="Pectin_lyase_fold/virulence"/>
</dbReference>
<comment type="caution">
    <text evidence="2">The sequence shown here is derived from an EMBL/GenBank/DDBJ whole genome shotgun (WGS) entry which is preliminary data.</text>
</comment>
<evidence type="ECO:0000256" key="1">
    <source>
        <dbReference type="SAM" id="MobiDB-lite"/>
    </source>
</evidence>
<name>A0ABD5PXN0_9EURY</name>
<dbReference type="RefSeq" id="WP_254267396.1">
    <property type="nucleotide sequence ID" value="NZ_CP100400.1"/>
</dbReference>
<organism evidence="2 3">
    <name type="scientific">Halorussus aquaticus</name>
    <dbReference type="NCBI Taxonomy" id="2953748"/>
    <lineage>
        <taxon>Archaea</taxon>
        <taxon>Methanobacteriati</taxon>
        <taxon>Methanobacteriota</taxon>
        <taxon>Stenosarchaea group</taxon>
        <taxon>Halobacteria</taxon>
        <taxon>Halobacteriales</taxon>
        <taxon>Haladaptataceae</taxon>
        <taxon>Halorussus</taxon>
    </lineage>
</organism>
<sequence>MARDETTREPSEEASNVNRRNYLRLAAATAASVTAFGTGVTAAADFETITVPAGEVRSFSLGDGDTLENTLIDISASGAGYRISASGDGWAIRNVGVRGYFDANVDDPIVALCPNGGTGTIENVYLGDGGYDAPAGLTTGIFVHAYHTGHIDIDRVNVQGWAGNGVYASGPGNHDDHPNPGGDGTVQITNSYAADNPTADFRLGTDGSYCKNCVCEGSGRGYWGFYNTTKLIDCDVHNGIYASDGAWESPAVVQLENTRFSGGTHTYVDSADISGSSAGTPRDRMPDGVPTTAKAAASATSGTDGGSSDSTTSESDDSGPTGTLFELVAGSDTSNAEYEFTVEGSVQKRTASGDVAAESNDTVSDNGDGTVTVSGLSGNGYGDAFFVDGDIVSMNLDESKWTLRYGGEEVSVGDLVLPNKLVIDGSDTPRQSSEYTVEFSGTARKSAALGSVNSHDVISDGTISGRVIGGTDGYRFSGEITGFRLDGPATVNVEDDV</sequence>